<dbReference type="Proteomes" id="UP001171945">
    <property type="component" value="Unassembled WGS sequence"/>
</dbReference>
<protein>
    <submittedName>
        <fullName evidence="2">Filamentous hemagglutinin N-terminal domain-containing protein</fullName>
    </submittedName>
</protein>
<keyword evidence="3" id="KW-1185">Reference proteome</keyword>
<dbReference type="SUPFAM" id="SSF51126">
    <property type="entry name" value="Pectin lyase-like"/>
    <property type="match status" value="1"/>
</dbReference>
<evidence type="ECO:0000313" key="3">
    <source>
        <dbReference type="Proteomes" id="UP001171945"/>
    </source>
</evidence>
<proteinExistence type="predicted"/>
<dbReference type="Gene3D" id="2.160.20.10">
    <property type="entry name" value="Single-stranded right-handed beta-helix, Pectin lyase-like"/>
    <property type="match status" value="1"/>
</dbReference>
<dbReference type="InterPro" id="IPR008638">
    <property type="entry name" value="FhaB/CdiA-like_TPS"/>
</dbReference>
<dbReference type="InterPro" id="IPR011050">
    <property type="entry name" value="Pectin_lyase_fold/virulence"/>
</dbReference>
<gene>
    <name evidence="2" type="ORF">QUF54_09510</name>
</gene>
<evidence type="ECO:0000313" key="2">
    <source>
        <dbReference type="EMBL" id="MDM8563578.1"/>
    </source>
</evidence>
<accession>A0ABT7VVH5</accession>
<sequence>SNLGANAEVTLDGTLGRSGALPGPDYQIGADLGKQQGGNLFHSFQDFNLNRAESATFSGPNSVNNVISRVTGGNPSQIDGLIRSTIPNADMYLLNPDGIMFGKNARLDVQGGFHASTADYLRLKDGGRFDARQPNNSILTVAPVEAFGFLNSQVAPISVQGHGEVAQVLENQSTGLSVPEGKTLSLIGGHLEIWMGTFFKTVTVDDEGNESTEITRLPILSAPSGRINLASVASQGEVKLGGDFVDVSSFSNLADIHLTEKSPIATSGKGGGSIFIRGGQFFADNSTIEAKTLGSKDGGVIDIRADAISLINGATLNGNTEGSGKGSSIFLRAAESLRVIGENSEAERSGIYARSGISKELTDDNLGDGGEIDIEAKNILFKDGARISVSTNNCSNWQCRKNCSSGEWSTIPFYVFRATMVAYE</sequence>
<feature type="non-terminal residue" evidence="2">
    <location>
        <position position="1"/>
    </location>
</feature>
<dbReference type="SMART" id="SM00912">
    <property type="entry name" value="Haemagg_act"/>
    <property type="match status" value="1"/>
</dbReference>
<comment type="caution">
    <text evidence="2">The sequence shown here is derived from an EMBL/GenBank/DDBJ whole genome shotgun (WGS) entry which is preliminary data.</text>
</comment>
<dbReference type="Pfam" id="PF05860">
    <property type="entry name" value="TPS"/>
    <property type="match status" value="1"/>
</dbReference>
<reference evidence="2" key="1">
    <citation type="submission" date="2023-06" db="EMBL/GenBank/DDBJ databases">
        <title>Uncultivated large filamentous bacteria from sulfidic sediments reveal new species and different genomic features in energy metabolism and defense.</title>
        <authorList>
            <person name="Fonseca A."/>
        </authorList>
    </citation>
    <scope>NUCLEOTIDE SEQUENCE</scope>
    <source>
        <strain evidence="2">HSG4</strain>
    </source>
</reference>
<dbReference type="EMBL" id="JAUCGM010000725">
    <property type="protein sequence ID" value="MDM8563578.1"/>
    <property type="molecule type" value="Genomic_DNA"/>
</dbReference>
<dbReference type="NCBIfam" id="TIGR01901">
    <property type="entry name" value="adhes_NPXG"/>
    <property type="match status" value="1"/>
</dbReference>
<evidence type="ECO:0000259" key="1">
    <source>
        <dbReference type="SMART" id="SM00912"/>
    </source>
</evidence>
<feature type="domain" description="Filamentous haemagglutinin FhaB/tRNA nuclease CdiA-like TPS" evidence="1">
    <location>
        <begin position="18"/>
        <end position="124"/>
    </location>
</feature>
<dbReference type="InterPro" id="IPR012334">
    <property type="entry name" value="Pectin_lyas_fold"/>
</dbReference>
<name>A0ABT7VVH5_9GAMM</name>
<organism evidence="2 3">
    <name type="scientific">Candidatus Marithioploca araucensis</name>
    <dbReference type="NCBI Taxonomy" id="70273"/>
    <lineage>
        <taxon>Bacteria</taxon>
        <taxon>Pseudomonadati</taxon>
        <taxon>Pseudomonadota</taxon>
        <taxon>Gammaproteobacteria</taxon>
        <taxon>Thiotrichales</taxon>
        <taxon>Thiotrichaceae</taxon>
        <taxon>Candidatus Marithioploca</taxon>
    </lineage>
</organism>